<evidence type="ECO:0000313" key="4">
    <source>
        <dbReference type="EMBL" id="MCD1294690.1"/>
    </source>
</evidence>
<protein>
    <submittedName>
        <fullName evidence="4">ABC transporter ATP-binding protein</fullName>
    </submittedName>
</protein>
<dbReference type="PANTHER" id="PTHR43038:SF3">
    <property type="entry name" value="ABC TRANSPORTER G FAMILY MEMBER 20 ISOFORM X1"/>
    <property type="match status" value="1"/>
</dbReference>
<accession>A0AAP2W4S7</accession>
<evidence type="ECO:0000259" key="3">
    <source>
        <dbReference type="PROSITE" id="PS50893"/>
    </source>
</evidence>
<evidence type="ECO:0000256" key="2">
    <source>
        <dbReference type="ARBA" id="ARBA00022840"/>
    </source>
</evidence>
<dbReference type="AlphaFoldDB" id="A0AAP2W4S7"/>
<dbReference type="GO" id="GO:0016887">
    <property type="term" value="F:ATP hydrolysis activity"/>
    <property type="evidence" value="ECO:0007669"/>
    <property type="project" value="InterPro"/>
</dbReference>
<keyword evidence="5" id="KW-1185">Reference proteome</keyword>
<evidence type="ECO:0000256" key="1">
    <source>
        <dbReference type="ARBA" id="ARBA00022741"/>
    </source>
</evidence>
<dbReference type="InterPro" id="IPR017871">
    <property type="entry name" value="ABC_transporter-like_CS"/>
</dbReference>
<dbReference type="SMART" id="SM00382">
    <property type="entry name" value="AAA"/>
    <property type="match status" value="1"/>
</dbReference>
<dbReference type="SUPFAM" id="SSF52540">
    <property type="entry name" value="P-loop containing nucleoside triphosphate hydrolases"/>
    <property type="match status" value="1"/>
</dbReference>
<evidence type="ECO:0000313" key="5">
    <source>
        <dbReference type="Proteomes" id="UP001320159"/>
    </source>
</evidence>
<keyword evidence="1" id="KW-0547">Nucleotide-binding</keyword>
<dbReference type="GO" id="GO:0005524">
    <property type="term" value="F:ATP binding"/>
    <property type="evidence" value="ECO:0007669"/>
    <property type="project" value="UniProtKB-KW"/>
</dbReference>
<dbReference type="RefSeq" id="WP_230741522.1">
    <property type="nucleotide sequence ID" value="NZ_PGCK01000004.1"/>
</dbReference>
<reference evidence="4 5" key="1">
    <citation type="submission" date="2017-11" db="EMBL/GenBank/DDBJ databases">
        <title>Isolation and Characterization of Family Methanocellaceae Species from Potential Methane Hydrate Area Offshore Southwestern Taiwan.</title>
        <authorList>
            <person name="Zhang W.-L."/>
            <person name="Chen W.-C."/>
            <person name="Lai M.-C."/>
            <person name="Chen S.-C."/>
        </authorList>
    </citation>
    <scope>NUCLEOTIDE SEQUENCE [LARGE SCALE GENOMIC DNA]</scope>
    <source>
        <strain evidence="4 5">CWC-04</strain>
    </source>
</reference>
<dbReference type="PROSITE" id="PS50893">
    <property type="entry name" value="ABC_TRANSPORTER_2"/>
    <property type="match status" value="1"/>
</dbReference>
<dbReference type="PROSITE" id="PS00211">
    <property type="entry name" value="ABC_TRANSPORTER_1"/>
    <property type="match status" value="1"/>
</dbReference>
<dbReference type="InterPro" id="IPR003439">
    <property type="entry name" value="ABC_transporter-like_ATP-bd"/>
</dbReference>
<comment type="caution">
    <text evidence="4">The sequence shown here is derived from an EMBL/GenBank/DDBJ whole genome shotgun (WGS) entry which is preliminary data.</text>
</comment>
<dbReference type="Gene3D" id="3.40.50.300">
    <property type="entry name" value="P-loop containing nucleotide triphosphate hydrolases"/>
    <property type="match status" value="1"/>
</dbReference>
<dbReference type="Pfam" id="PF00005">
    <property type="entry name" value="ABC_tran"/>
    <property type="match status" value="1"/>
</dbReference>
<dbReference type="Proteomes" id="UP001320159">
    <property type="component" value="Unassembled WGS sequence"/>
</dbReference>
<name>A0AAP2W4S7_9EURY</name>
<dbReference type="PANTHER" id="PTHR43038">
    <property type="entry name" value="ATP-BINDING CASSETTE, SUB-FAMILY H, MEMBER 1"/>
    <property type="match status" value="1"/>
</dbReference>
<proteinExistence type="predicted"/>
<dbReference type="InterPro" id="IPR003593">
    <property type="entry name" value="AAA+_ATPase"/>
</dbReference>
<gene>
    <name evidence="4" type="ORF">CUJ83_06710</name>
</gene>
<keyword evidence="2 4" id="KW-0067">ATP-binding</keyword>
<organism evidence="4 5">
    <name type="scientific">Methanooceanicella nereidis</name>
    <dbReference type="NCBI Taxonomy" id="2052831"/>
    <lineage>
        <taxon>Archaea</taxon>
        <taxon>Methanobacteriati</taxon>
        <taxon>Methanobacteriota</taxon>
        <taxon>Stenosarchaea group</taxon>
        <taxon>Methanomicrobia</taxon>
        <taxon>Methanocellales</taxon>
        <taxon>Methanocellaceae</taxon>
        <taxon>Methanooceanicella</taxon>
    </lineage>
</organism>
<dbReference type="InterPro" id="IPR027417">
    <property type="entry name" value="P-loop_NTPase"/>
</dbReference>
<feature type="domain" description="ABC transporter" evidence="3">
    <location>
        <begin position="21"/>
        <end position="248"/>
    </location>
</feature>
<sequence length="259" mass="29227">MLRQELKTKISDTKNDQGYIIDCSGLSMKFGNITALNGIDLKIEYGENYGLLGPNGAGKTTLIRILCGLLKPTSGSAVVLGRNMPDRANNYHIGYMTQMDALYNDLSIRENIRFFASLYGLKGKKREDRIDEVLDIIRLKDRQDSIVATLSGGMRKRASMACVLVHRPKLLFLDEPTVGVDPKLRCELWKYFHELNDEGVTLIVSTHIMDEAEHCNRLAFISDGRKLIEGTPAELKEYTRCDNLEKSFLYFSEGEHGRA</sequence>
<dbReference type="EMBL" id="PGCK01000004">
    <property type="protein sequence ID" value="MCD1294690.1"/>
    <property type="molecule type" value="Genomic_DNA"/>
</dbReference>